<keyword evidence="2" id="KW-0472">Membrane</keyword>
<name>A0ABR3RI76_9PLEO</name>
<reference evidence="3 4" key="1">
    <citation type="submission" date="2024-02" db="EMBL/GenBank/DDBJ databases">
        <title>De novo assembly and annotation of 12 fungi associated with fruit tree decline syndrome in Ontario, Canada.</title>
        <authorList>
            <person name="Sulman M."/>
            <person name="Ellouze W."/>
            <person name="Ilyukhin E."/>
        </authorList>
    </citation>
    <scope>NUCLEOTIDE SEQUENCE [LARGE SCALE GENOMIC DNA]</scope>
    <source>
        <strain evidence="3 4">M42-189</strain>
    </source>
</reference>
<sequence length="167" mass="18847">MTSRPPSHLRPWRVAVNTILELVKRQNASMLSLPSPLLIGITLIAYYFFLKKFAGIAQTSNRSKSSRGKEVPSDSEFIASIIEKRERSARERADQLNKLKSADIETDDEFEALPNANEVRGASCVGSRKRYSHWAGQARTRRKLAAAKRRVEALNKERDGMMSLDVD</sequence>
<feature type="coiled-coil region" evidence="1">
    <location>
        <begin position="137"/>
        <end position="164"/>
    </location>
</feature>
<organism evidence="3 4">
    <name type="scientific">Paraconiothyrium brasiliense</name>
    <dbReference type="NCBI Taxonomy" id="300254"/>
    <lineage>
        <taxon>Eukaryota</taxon>
        <taxon>Fungi</taxon>
        <taxon>Dikarya</taxon>
        <taxon>Ascomycota</taxon>
        <taxon>Pezizomycotina</taxon>
        <taxon>Dothideomycetes</taxon>
        <taxon>Pleosporomycetidae</taxon>
        <taxon>Pleosporales</taxon>
        <taxon>Massarineae</taxon>
        <taxon>Didymosphaeriaceae</taxon>
        <taxon>Paraconiothyrium</taxon>
    </lineage>
</organism>
<protein>
    <submittedName>
        <fullName evidence="3">Uncharacterized protein</fullName>
    </submittedName>
</protein>
<keyword evidence="2" id="KW-0812">Transmembrane</keyword>
<accession>A0ABR3RI76</accession>
<evidence type="ECO:0000313" key="3">
    <source>
        <dbReference type="EMBL" id="KAL1604042.1"/>
    </source>
</evidence>
<keyword evidence="1" id="KW-0175">Coiled coil</keyword>
<feature type="transmembrane region" description="Helical" evidence="2">
    <location>
        <begin position="31"/>
        <end position="50"/>
    </location>
</feature>
<gene>
    <name evidence="3" type="ORF">SLS60_005634</name>
</gene>
<dbReference type="Proteomes" id="UP001521785">
    <property type="component" value="Unassembled WGS sequence"/>
</dbReference>
<evidence type="ECO:0000256" key="2">
    <source>
        <dbReference type="SAM" id="Phobius"/>
    </source>
</evidence>
<proteinExistence type="predicted"/>
<evidence type="ECO:0000256" key="1">
    <source>
        <dbReference type="SAM" id="Coils"/>
    </source>
</evidence>
<keyword evidence="2" id="KW-1133">Transmembrane helix</keyword>
<evidence type="ECO:0000313" key="4">
    <source>
        <dbReference type="Proteomes" id="UP001521785"/>
    </source>
</evidence>
<comment type="caution">
    <text evidence="3">The sequence shown here is derived from an EMBL/GenBank/DDBJ whole genome shotgun (WGS) entry which is preliminary data.</text>
</comment>
<keyword evidence="4" id="KW-1185">Reference proteome</keyword>
<dbReference type="EMBL" id="JAKJXO020000006">
    <property type="protein sequence ID" value="KAL1604042.1"/>
    <property type="molecule type" value="Genomic_DNA"/>
</dbReference>